<feature type="region of interest" description="Disordered" evidence="1">
    <location>
        <begin position="62"/>
        <end position="117"/>
    </location>
</feature>
<evidence type="ECO:0000259" key="2">
    <source>
        <dbReference type="PROSITE" id="PS51677"/>
    </source>
</evidence>
<sequence>MPAAPGFWLLAAGCWLLAAGCWLLAGWSPMASGTYWTIRTAAATALAVSAGCATGLDGGTGGAGDGATPAPGASRASKAPSGAGDRAARPAGPPGVTPRPGEVGRFPRPGDGLPPVISSIPTKRKVVFLTIDDGWEQDPGFVAQVRDQRIPVAAFVTRDAVEARGTADPTAQGGRFLGAGKWRYVRDLRDAGATIENHTLTHPNLPALGYAGQKTEICGTSKLIRRHTGTAPTLFRPPFGNHNTLTRRAAKACGIDALLLWTATVQPGGKIAYQVPDKKLRPGDILLLHFRPNLARDFRILVAKIKRRGFELGNLDAYLKAAAR</sequence>
<dbReference type="PROSITE" id="PS51677">
    <property type="entry name" value="NODB"/>
    <property type="match status" value="1"/>
</dbReference>
<evidence type="ECO:0000256" key="1">
    <source>
        <dbReference type="SAM" id="MobiDB-lite"/>
    </source>
</evidence>
<keyword evidence="3" id="KW-0378">Hydrolase</keyword>
<evidence type="ECO:0000313" key="4">
    <source>
        <dbReference type="Proteomes" id="UP001589610"/>
    </source>
</evidence>
<dbReference type="InterPro" id="IPR011330">
    <property type="entry name" value="Glyco_hydro/deAcase_b/a-brl"/>
</dbReference>
<evidence type="ECO:0000313" key="3">
    <source>
        <dbReference type="EMBL" id="MFB9681876.1"/>
    </source>
</evidence>
<dbReference type="Gene3D" id="3.20.20.370">
    <property type="entry name" value="Glycoside hydrolase/deacetylase"/>
    <property type="match status" value="1"/>
</dbReference>
<dbReference type="EC" id="3.-.-.-" evidence="3"/>
<organism evidence="3 4">
    <name type="scientific">Streptosporangium vulgare</name>
    <dbReference type="NCBI Taxonomy" id="46190"/>
    <lineage>
        <taxon>Bacteria</taxon>
        <taxon>Bacillati</taxon>
        <taxon>Actinomycetota</taxon>
        <taxon>Actinomycetes</taxon>
        <taxon>Streptosporangiales</taxon>
        <taxon>Streptosporangiaceae</taxon>
        <taxon>Streptosporangium</taxon>
    </lineage>
</organism>
<gene>
    <name evidence="3" type="ORF">ACFFRH_40930</name>
</gene>
<keyword evidence="4" id="KW-1185">Reference proteome</keyword>
<dbReference type="Pfam" id="PF01522">
    <property type="entry name" value="Polysacc_deac_1"/>
    <property type="match status" value="1"/>
</dbReference>
<proteinExistence type="predicted"/>
<dbReference type="Proteomes" id="UP001589610">
    <property type="component" value="Unassembled WGS sequence"/>
</dbReference>
<dbReference type="InterPro" id="IPR050248">
    <property type="entry name" value="Polysacc_deacetylase_ArnD"/>
</dbReference>
<dbReference type="RefSeq" id="WP_386163260.1">
    <property type="nucleotide sequence ID" value="NZ_JBHMBS010000040.1"/>
</dbReference>
<dbReference type="CDD" id="cd10917">
    <property type="entry name" value="CE4_NodB_like_6s_7s"/>
    <property type="match status" value="1"/>
</dbReference>
<dbReference type="InterPro" id="IPR002509">
    <property type="entry name" value="NODB_dom"/>
</dbReference>
<dbReference type="PANTHER" id="PTHR10587:SF134">
    <property type="entry name" value="SECRETED PROTEIN"/>
    <property type="match status" value="1"/>
</dbReference>
<comment type="caution">
    <text evidence="3">The sequence shown here is derived from an EMBL/GenBank/DDBJ whole genome shotgun (WGS) entry which is preliminary data.</text>
</comment>
<dbReference type="GO" id="GO:0016787">
    <property type="term" value="F:hydrolase activity"/>
    <property type="evidence" value="ECO:0007669"/>
    <property type="project" value="UniProtKB-KW"/>
</dbReference>
<feature type="domain" description="NodB homology" evidence="2">
    <location>
        <begin position="125"/>
        <end position="313"/>
    </location>
</feature>
<dbReference type="PANTHER" id="PTHR10587">
    <property type="entry name" value="GLYCOSYL TRANSFERASE-RELATED"/>
    <property type="match status" value="1"/>
</dbReference>
<dbReference type="SUPFAM" id="SSF88713">
    <property type="entry name" value="Glycoside hydrolase/deacetylase"/>
    <property type="match status" value="1"/>
</dbReference>
<dbReference type="EMBL" id="JBHMBS010000040">
    <property type="protein sequence ID" value="MFB9681876.1"/>
    <property type="molecule type" value="Genomic_DNA"/>
</dbReference>
<protein>
    <submittedName>
        <fullName evidence="3">Polysaccharide deacetylase family protein</fullName>
        <ecNumber evidence="3">3.-.-.-</ecNumber>
    </submittedName>
</protein>
<accession>A0ABV5TRV1</accession>
<name>A0ABV5TRV1_9ACTN</name>
<feature type="compositionally biased region" description="Low complexity" evidence="1">
    <location>
        <begin position="66"/>
        <end position="85"/>
    </location>
</feature>
<reference evidence="3 4" key="1">
    <citation type="submission" date="2024-09" db="EMBL/GenBank/DDBJ databases">
        <authorList>
            <person name="Sun Q."/>
            <person name="Mori K."/>
        </authorList>
    </citation>
    <scope>NUCLEOTIDE SEQUENCE [LARGE SCALE GENOMIC DNA]</scope>
    <source>
        <strain evidence="3 4">JCM 3028</strain>
    </source>
</reference>